<keyword evidence="1" id="KW-0472">Membrane</keyword>
<dbReference type="EMBL" id="NIBT01000024">
    <property type="protein sequence ID" value="PHM22587.1"/>
    <property type="molecule type" value="Genomic_DNA"/>
</dbReference>
<comment type="caution">
    <text evidence="2">The sequence shown here is derived from an EMBL/GenBank/DDBJ whole genome shotgun (WGS) entry which is preliminary data.</text>
</comment>
<dbReference type="AlphaFoldDB" id="A0A2D0ILJ8"/>
<dbReference type="Proteomes" id="UP000283568">
    <property type="component" value="Unassembled WGS sequence"/>
</dbReference>
<organism evidence="2 4">
    <name type="scientific">Xenorhabdus ehlersii</name>
    <dbReference type="NCBI Taxonomy" id="290111"/>
    <lineage>
        <taxon>Bacteria</taxon>
        <taxon>Pseudomonadati</taxon>
        <taxon>Pseudomonadota</taxon>
        <taxon>Gammaproteobacteria</taxon>
        <taxon>Enterobacterales</taxon>
        <taxon>Morganellaceae</taxon>
        <taxon>Xenorhabdus</taxon>
    </lineage>
</organism>
<keyword evidence="5" id="KW-1185">Reference proteome</keyword>
<protein>
    <submittedName>
        <fullName evidence="2">Uncharacterized protein</fullName>
    </submittedName>
</protein>
<keyword evidence="1" id="KW-0812">Transmembrane</keyword>
<evidence type="ECO:0000313" key="3">
    <source>
        <dbReference type="EMBL" id="RKE91461.1"/>
    </source>
</evidence>
<evidence type="ECO:0000313" key="5">
    <source>
        <dbReference type="Proteomes" id="UP000283568"/>
    </source>
</evidence>
<accession>A0A2D0ILJ8</accession>
<evidence type="ECO:0000313" key="2">
    <source>
        <dbReference type="EMBL" id="PHM22587.1"/>
    </source>
</evidence>
<proteinExistence type="predicted"/>
<evidence type="ECO:0000313" key="4">
    <source>
        <dbReference type="Proteomes" id="UP000225605"/>
    </source>
</evidence>
<dbReference type="Proteomes" id="UP000225605">
    <property type="component" value="Unassembled WGS sequence"/>
</dbReference>
<reference evidence="2 4" key="1">
    <citation type="journal article" date="2017" name="Nat. Microbiol.">
        <title>Natural product diversity associated with the nematode symbionts Photorhabdus and Xenorhabdus.</title>
        <authorList>
            <person name="Tobias N.J."/>
            <person name="Wolff H."/>
            <person name="Djahanschiri B."/>
            <person name="Grundmann F."/>
            <person name="Kronenwerth M."/>
            <person name="Shi Y.M."/>
            <person name="Simonyi S."/>
            <person name="Grun P."/>
            <person name="Shapiro-Ilan D."/>
            <person name="Pidot S.J."/>
            <person name="Stinear T.P."/>
            <person name="Ebersberger I."/>
            <person name="Bode H.B."/>
        </authorList>
    </citation>
    <scope>NUCLEOTIDE SEQUENCE [LARGE SCALE GENOMIC DNA]</scope>
    <source>
        <strain evidence="2 4">DSM 16337</strain>
    </source>
</reference>
<sequence>MRLMGQSQGWLVTSSALYTLTVLLVLLICTHTEKEVYMEKANDIQKITRQADNSKHEPTDATNSIDDARSEAFRKALLHTQTKYADIIKALEDK</sequence>
<reference evidence="3 5" key="2">
    <citation type="submission" date="2018-09" db="EMBL/GenBank/DDBJ databases">
        <title>Genomic Encyclopedia of Archaeal and Bacterial Type Strains, Phase II (KMG-II): from individual species to whole genera.</title>
        <authorList>
            <person name="Goeker M."/>
        </authorList>
    </citation>
    <scope>NUCLEOTIDE SEQUENCE [LARGE SCALE GENOMIC DNA]</scope>
    <source>
        <strain evidence="3 5">DSM 16337</strain>
    </source>
</reference>
<dbReference type="EMBL" id="RAQI01000002">
    <property type="protein sequence ID" value="RKE91461.1"/>
    <property type="molecule type" value="Genomic_DNA"/>
</dbReference>
<keyword evidence="1" id="KW-1133">Transmembrane helix</keyword>
<feature type="transmembrane region" description="Helical" evidence="1">
    <location>
        <begin position="12"/>
        <end position="30"/>
    </location>
</feature>
<evidence type="ECO:0000256" key="1">
    <source>
        <dbReference type="SAM" id="Phobius"/>
    </source>
</evidence>
<gene>
    <name evidence="3" type="ORF">BDE27_1687</name>
    <name evidence="2" type="ORF">Xehl_03598</name>
</gene>
<name>A0A2D0ILJ8_9GAMM</name>